<gene>
    <name evidence="2" type="ORF">GCM10010916_38140</name>
</gene>
<evidence type="ECO:0000313" key="3">
    <source>
        <dbReference type="Proteomes" id="UP000644756"/>
    </source>
</evidence>
<comment type="caution">
    <text evidence="2">The sequence shown here is derived from an EMBL/GenBank/DDBJ whole genome shotgun (WGS) entry which is preliminary data.</text>
</comment>
<feature type="compositionally biased region" description="Basic and acidic residues" evidence="1">
    <location>
        <begin position="55"/>
        <end position="65"/>
    </location>
</feature>
<evidence type="ECO:0000256" key="1">
    <source>
        <dbReference type="SAM" id="MobiDB-lite"/>
    </source>
</evidence>
<dbReference type="EMBL" id="BMGR01000014">
    <property type="protein sequence ID" value="GGG17671.1"/>
    <property type="molecule type" value="Genomic_DNA"/>
</dbReference>
<organism evidence="2 3">
    <name type="scientific">Paenibacillus abyssi</name>
    <dbReference type="NCBI Taxonomy" id="1340531"/>
    <lineage>
        <taxon>Bacteria</taxon>
        <taxon>Bacillati</taxon>
        <taxon>Bacillota</taxon>
        <taxon>Bacilli</taxon>
        <taxon>Bacillales</taxon>
        <taxon>Paenibacillaceae</taxon>
        <taxon>Paenibacillus</taxon>
    </lineage>
</organism>
<proteinExistence type="predicted"/>
<reference evidence="2" key="2">
    <citation type="submission" date="2020-09" db="EMBL/GenBank/DDBJ databases">
        <authorList>
            <person name="Sun Q."/>
            <person name="Zhou Y."/>
        </authorList>
    </citation>
    <scope>NUCLEOTIDE SEQUENCE</scope>
    <source>
        <strain evidence="2">CGMCC 1.12987</strain>
    </source>
</reference>
<protein>
    <submittedName>
        <fullName evidence="2">Uncharacterized protein</fullName>
    </submittedName>
</protein>
<dbReference type="Proteomes" id="UP000644756">
    <property type="component" value="Unassembled WGS sequence"/>
</dbReference>
<keyword evidence="3" id="KW-1185">Reference proteome</keyword>
<dbReference type="AlphaFoldDB" id="A0A917G1G3"/>
<evidence type="ECO:0000313" key="2">
    <source>
        <dbReference type="EMBL" id="GGG17671.1"/>
    </source>
</evidence>
<sequence>MIEFILFIIQAIQWCLANGEGVYWWVMIVIAIATAPRKDEKEETTATEQVVSPEGKNHDDEPKSA</sequence>
<reference evidence="2" key="1">
    <citation type="journal article" date="2014" name="Int. J. Syst. Evol. Microbiol.">
        <title>Complete genome sequence of Corynebacterium casei LMG S-19264T (=DSM 44701T), isolated from a smear-ripened cheese.</title>
        <authorList>
            <consortium name="US DOE Joint Genome Institute (JGI-PGF)"/>
            <person name="Walter F."/>
            <person name="Albersmeier A."/>
            <person name="Kalinowski J."/>
            <person name="Ruckert C."/>
        </authorList>
    </citation>
    <scope>NUCLEOTIDE SEQUENCE</scope>
    <source>
        <strain evidence="2">CGMCC 1.12987</strain>
    </source>
</reference>
<feature type="region of interest" description="Disordered" evidence="1">
    <location>
        <begin position="37"/>
        <end position="65"/>
    </location>
</feature>
<dbReference type="RefSeq" id="WP_188532666.1">
    <property type="nucleotide sequence ID" value="NZ_BMGR01000014.1"/>
</dbReference>
<accession>A0A917G1G3</accession>
<name>A0A917G1G3_9BACL</name>